<dbReference type="Pfam" id="PF23835">
    <property type="entry name" value="DUF7205"/>
    <property type="match status" value="1"/>
</dbReference>
<name>A0AAE7RU22_9CAUD</name>
<sequence>MEDKVKIVGEPELYDIRGNRLHLEDKVAIPTSSTTMNLGVIVSLGRVRVKARYKWTTWGGQEYLKERFMDAKQCMKYE</sequence>
<keyword evidence="2" id="KW-1185">Reference proteome</keyword>
<dbReference type="InterPro" id="IPR055629">
    <property type="entry name" value="DUF7205"/>
</dbReference>
<evidence type="ECO:0000313" key="2">
    <source>
        <dbReference type="Proteomes" id="UP000827406"/>
    </source>
</evidence>
<gene>
    <name evidence="1" type="primary">gp_16040</name>
</gene>
<dbReference type="Proteomes" id="UP000827406">
    <property type="component" value="Segment"/>
</dbReference>
<accession>A0AAE7RU22</accession>
<protein>
    <submittedName>
        <fullName evidence="1">Uncharacterized protein</fullName>
    </submittedName>
</protein>
<evidence type="ECO:0000313" key="1">
    <source>
        <dbReference type="EMBL" id="QWM89376.1"/>
    </source>
</evidence>
<organism evidence="1 2">
    <name type="scientific">uncultured phage cr151_1</name>
    <dbReference type="NCBI Taxonomy" id="2986406"/>
    <lineage>
        <taxon>Viruses</taxon>
        <taxon>Duplodnaviria</taxon>
        <taxon>Heunggongvirae</taxon>
        <taxon>Uroviricota</taxon>
        <taxon>Caudoviricetes</taxon>
        <taxon>Crassvirales</taxon>
        <taxon>Steigviridae</taxon>
        <taxon>Asinivirinae</taxon>
        <taxon>Kolpuevirus</taxon>
        <taxon>Kolpuevirus coli</taxon>
    </lineage>
</organism>
<proteinExistence type="predicted"/>
<dbReference type="GeneID" id="75691812"/>
<dbReference type="RefSeq" id="YP_010358948.1">
    <property type="nucleotide sequence ID" value="NC_062768.1"/>
</dbReference>
<dbReference type="EMBL" id="MZ130478">
    <property type="protein sequence ID" value="QWM89376.1"/>
    <property type="molecule type" value="Genomic_DNA"/>
</dbReference>
<reference evidence="1 2" key="1">
    <citation type="submission" date="2021-04" db="EMBL/GenBank/DDBJ databases">
        <authorList>
            <person name="Shkoporov A.N."/>
            <person name="Stockdale S.R."/>
            <person name="Guerin E."/>
            <person name="Ross R.P."/>
            <person name="Hill C."/>
        </authorList>
    </citation>
    <scope>NUCLEOTIDE SEQUENCE [LARGE SCALE GENOMIC DNA]</scope>
    <source>
        <strain evidence="2">cr151_1</strain>
    </source>
</reference>
<dbReference type="KEGG" id="vg:75691812"/>